<evidence type="ECO:0000313" key="3">
    <source>
        <dbReference type="Proteomes" id="UP000253318"/>
    </source>
</evidence>
<feature type="transmembrane region" description="Helical" evidence="1">
    <location>
        <begin position="85"/>
        <end position="106"/>
    </location>
</feature>
<keyword evidence="1" id="KW-1133">Transmembrane helix</keyword>
<feature type="transmembrane region" description="Helical" evidence="1">
    <location>
        <begin position="143"/>
        <end position="162"/>
    </location>
</feature>
<keyword evidence="1" id="KW-0812">Transmembrane</keyword>
<protein>
    <submittedName>
        <fullName evidence="2">DUF1772 domain-containing protein</fullName>
    </submittedName>
</protein>
<proteinExistence type="predicted"/>
<dbReference type="Proteomes" id="UP000253318">
    <property type="component" value="Unassembled WGS sequence"/>
</dbReference>
<evidence type="ECO:0000313" key="2">
    <source>
        <dbReference type="EMBL" id="RCV59089.1"/>
    </source>
</evidence>
<dbReference type="AlphaFoldDB" id="A0A368T6H3"/>
<keyword evidence="1" id="KW-0472">Membrane</keyword>
<gene>
    <name evidence="2" type="ORF">DEF24_11075</name>
</gene>
<evidence type="ECO:0000256" key="1">
    <source>
        <dbReference type="SAM" id="Phobius"/>
    </source>
</evidence>
<reference evidence="2 3" key="1">
    <citation type="submission" date="2018-04" db="EMBL/GenBank/DDBJ databases">
        <title>Novel actinobacteria from marine sediment.</title>
        <authorList>
            <person name="Ng Z.Y."/>
            <person name="Tan G.Y.A."/>
        </authorList>
    </citation>
    <scope>NUCLEOTIDE SEQUENCE [LARGE SCALE GENOMIC DNA]</scope>
    <source>
        <strain evidence="2 3">TPS81</strain>
    </source>
</reference>
<accession>A0A368T6H3</accession>
<dbReference type="RefSeq" id="WP_114398741.1">
    <property type="nucleotide sequence ID" value="NZ_QEIM01000088.1"/>
</dbReference>
<name>A0A368T6H3_9ACTN</name>
<comment type="caution">
    <text evidence="2">The sequence shown here is derived from an EMBL/GenBank/DDBJ whole genome shotgun (WGS) entry which is preliminary data.</text>
</comment>
<dbReference type="Pfam" id="PF08592">
    <property type="entry name" value="Anthrone_oxy"/>
    <property type="match status" value="1"/>
</dbReference>
<sequence length="163" mass="16510">MTDLIAAAALPAATLTTGLAAGLYYGFACAVMPGLARTDDRTLVTAMRHVNEAILNGWFLLLFLGSPAATALALASVLGGEGRAALPWTAGALAAHVAVLAITFAGNVPLNNALARSGPAGPEAPPAAARAGFERPWRRWNTLRTAAAAVAFGCLVMAMAVGE</sequence>
<dbReference type="InterPro" id="IPR013901">
    <property type="entry name" value="Anthrone_oxy"/>
</dbReference>
<organism evidence="2 3">
    <name type="scientific">Marinitenerispora sediminis</name>
    <dbReference type="NCBI Taxonomy" id="1931232"/>
    <lineage>
        <taxon>Bacteria</taxon>
        <taxon>Bacillati</taxon>
        <taxon>Actinomycetota</taxon>
        <taxon>Actinomycetes</taxon>
        <taxon>Streptosporangiales</taxon>
        <taxon>Nocardiopsidaceae</taxon>
        <taxon>Marinitenerispora</taxon>
    </lineage>
</organism>
<dbReference type="OrthoDB" id="428263at2"/>
<feature type="transmembrane region" description="Helical" evidence="1">
    <location>
        <begin position="57"/>
        <end position="78"/>
    </location>
</feature>
<keyword evidence="3" id="KW-1185">Reference proteome</keyword>
<dbReference type="EMBL" id="QEIN01000071">
    <property type="protein sequence ID" value="RCV59089.1"/>
    <property type="molecule type" value="Genomic_DNA"/>
</dbReference>